<comment type="similarity">
    <text evidence="1">Belongs to the cyclin family.</text>
</comment>
<gene>
    <name evidence="4" type="ORF">TrLO_g967</name>
</gene>
<dbReference type="OrthoDB" id="10264655at2759"/>
<dbReference type="Gene3D" id="1.10.472.10">
    <property type="entry name" value="Cyclin-like"/>
    <property type="match status" value="2"/>
</dbReference>
<sequence>MAAFVISNPWITRRSPSQTPFPSISSSHKSETEELALRRSTITFILELGDSLCLPRLTISTSIVFFHRFFSRQSFEFHSRFDVATACIFLASKVDETPRKVASVVLQSHMLSEKMKKSQTPPPDSDLSDPNFTTTSTTSTVGSAAGVGGGKDFALDLKSAEFLELKDRILILERVVLQTLSFDLTVDHAYKPFVEIMQRLKAKYSSSGFITKSGENIGQQIIAQIGVGILNDSYSGTVCLELRCEEIAKCCVMGAVVLKEVEVKGGGSWLEVLDLEEGVWKVFLERFNEMAGGGESEGS</sequence>
<organism evidence="4 5">
    <name type="scientific">Triparma laevis f. longispina</name>
    <dbReference type="NCBI Taxonomy" id="1714387"/>
    <lineage>
        <taxon>Eukaryota</taxon>
        <taxon>Sar</taxon>
        <taxon>Stramenopiles</taxon>
        <taxon>Ochrophyta</taxon>
        <taxon>Bolidophyceae</taxon>
        <taxon>Parmales</taxon>
        <taxon>Triparmaceae</taxon>
        <taxon>Triparma</taxon>
    </lineage>
</organism>
<keyword evidence="1" id="KW-0195">Cyclin</keyword>
<dbReference type="InterPro" id="IPR043198">
    <property type="entry name" value="Cyclin/Ssn8"/>
</dbReference>
<reference evidence="5" key="1">
    <citation type="journal article" date="2023" name="Commun. Biol.">
        <title>Genome analysis of Parmales, the sister group of diatoms, reveals the evolutionary specialization of diatoms from phago-mixotrophs to photoautotrophs.</title>
        <authorList>
            <person name="Ban H."/>
            <person name="Sato S."/>
            <person name="Yoshikawa S."/>
            <person name="Yamada K."/>
            <person name="Nakamura Y."/>
            <person name="Ichinomiya M."/>
            <person name="Sato N."/>
            <person name="Blanc-Mathieu R."/>
            <person name="Endo H."/>
            <person name="Kuwata A."/>
            <person name="Ogata H."/>
        </authorList>
    </citation>
    <scope>NUCLEOTIDE SEQUENCE [LARGE SCALE GENOMIC DNA]</scope>
    <source>
        <strain evidence="5">NIES 3700</strain>
    </source>
</reference>
<dbReference type="Proteomes" id="UP001165122">
    <property type="component" value="Unassembled WGS sequence"/>
</dbReference>
<dbReference type="EMBL" id="BRXW01000325">
    <property type="protein sequence ID" value="GMI18192.1"/>
    <property type="molecule type" value="Genomic_DNA"/>
</dbReference>
<evidence type="ECO:0000313" key="4">
    <source>
        <dbReference type="EMBL" id="GMI18192.1"/>
    </source>
</evidence>
<feature type="compositionally biased region" description="Low complexity" evidence="2">
    <location>
        <begin position="133"/>
        <end position="143"/>
    </location>
</feature>
<dbReference type="InterPro" id="IPR013763">
    <property type="entry name" value="Cyclin-like_dom"/>
</dbReference>
<feature type="region of interest" description="Disordered" evidence="2">
    <location>
        <begin position="113"/>
        <end position="143"/>
    </location>
</feature>
<feature type="domain" description="Cyclin-like" evidence="3">
    <location>
        <begin position="43"/>
        <end position="178"/>
    </location>
</feature>
<dbReference type="PANTHER" id="PTHR10026">
    <property type="entry name" value="CYCLIN"/>
    <property type="match status" value="1"/>
</dbReference>
<protein>
    <recommendedName>
        <fullName evidence="3">Cyclin-like domain-containing protein</fullName>
    </recommendedName>
</protein>
<evidence type="ECO:0000256" key="2">
    <source>
        <dbReference type="SAM" id="MobiDB-lite"/>
    </source>
</evidence>
<dbReference type="InterPro" id="IPR006671">
    <property type="entry name" value="Cyclin_N"/>
</dbReference>
<keyword evidence="5" id="KW-1185">Reference proteome</keyword>
<dbReference type="Pfam" id="PF00134">
    <property type="entry name" value="Cyclin_N"/>
    <property type="match status" value="1"/>
</dbReference>
<dbReference type="SUPFAM" id="SSF47954">
    <property type="entry name" value="Cyclin-like"/>
    <property type="match status" value="2"/>
</dbReference>
<dbReference type="SMART" id="SM00385">
    <property type="entry name" value="CYCLIN"/>
    <property type="match status" value="1"/>
</dbReference>
<dbReference type="GO" id="GO:0016538">
    <property type="term" value="F:cyclin-dependent protein serine/threonine kinase regulator activity"/>
    <property type="evidence" value="ECO:0007669"/>
    <property type="project" value="InterPro"/>
</dbReference>
<evidence type="ECO:0000256" key="1">
    <source>
        <dbReference type="RuleBase" id="RU000383"/>
    </source>
</evidence>
<accession>A0A9W7FTS4</accession>
<evidence type="ECO:0000313" key="5">
    <source>
        <dbReference type="Proteomes" id="UP001165122"/>
    </source>
</evidence>
<name>A0A9W7FTS4_9STRA</name>
<comment type="caution">
    <text evidence="4">The sequence shown here is derived from an EMBL/GenBank/DDBJ whole genome shotgun (WGS) entry which is preliminary data.</text>
</comment>
<evidence type="ECO:0000259" key="3">
    <source>
        <dbReference type="SMART" id="SM00385"/>
    </source>
</evidence>
<proteinExistence type="inferred from homology"/>
<dbReference type="InterPro" id="IPR036915">
    <property type="entry name" value="Cyclin-like_sf"/>
</dbReference>
<dbReference type="AlphaFoldDB" id="A0A9W7FTS4"/>
<dbReference type="GO" id="GO:0006357">
    <property type="term" value="P:regulation of transcription by RNA polymerase II"/>
    <property type="evidence" value="ECO:0007669"/>
    <property type="project" value="InterPro"/>
</dbReference>